<dbReference type="InterPro" id="IPR004360">
    <property type="entry name" value="Glyas_Fos-R_dOase_dom"/>
</dbReference>
<name>A0ABV3VH25_9MYCO</name>
<feature type="domain" description="VOC" evidence="2">
    <location>
        <begin position="22"/>
        <end position="142"/>
    </location>
</feature>
<dbReference type="Gene3D" id="3.10.180.10">
    <property type="entry name" value="2,3-Dihydroxybiphenyl 1,2-Dioxygenase, domain 1"/>
    <property type="match status" value="1"/>
</dbReference>
<proteinExistence type="predicted"/>
<dbReference type="InterPro" id="IPR051785">
    <property type="entry name" value="MMCE/EMCE_epimerase"/>
</dbReference>
<accession>A0ABV3VH25</accession>
<dbReference type="PANTHER" id="PTHR43048">
    <property type="entry name" value="METHYLMALONYL-COA EPIMERASE"/>
    <property type="match status" value="1"/>
</dbReference>
<dbReference type="InterPro" id="IPR037523">
    <property type="entry name" value="VOC_core"/>
</dbReference>
<dbReference type="RefSeq" id="WP_368573088.1">
    <property type="nucleotide sequence ID" value="NZ_JBDLOU010000022.1"/>
</dbReference>
<dbReference type="EMBL" id="JBDLOU010000022">
    <property type="protein sequence ID" value="MEX3739089.1"/>
    <property type="molecule type" value="Genomic_DNA"/>
</dbReference>
<dbReference type="InterPro" id="IPR029068">
    <property type="entry name" value="Glyas_Bleomycin-R_OHBP_Dase"/>
</dbReference>
<dbReference type="PANTHER" id="PTHR43048:SF3">
    <property type="entry name" value="METHYLMALONYL-COA EPIMERASE, MITOCHONDRIAL"/>
    <property type="match status" value="1"/>
</dbReference>
<dbReference type="Pfam" id="PF00903">
    <property type="entry name" value="Glyoxalase"/>
    <property type="match status" value="1"/>
</dbReference>
<keyword evidence="1" id="KW-0479">Metal-binding</keyword>
<keyword evidence="4" id="KW-1185">Reference proteome</keyword>
<evidence type="ECO:0000313" key="4">
    <source>
        <dbReference type="Proteomes" id="UP001558474"/>
    </source>
</evidence>
<evidence type="ECO:0000256" key="1">
    <source>
        <dbReference type="ARBA" id="ARBA00022723"/>
    </source>
</evidence>
<dbReference type="PROSITE" id="PS51819">
    <property type="entry name" value="VOC"/>
    <property type="match status" value="1"/>
</dbReference>
<evidence type="ECO:0000259" key="2">
    <source>
        <dbReference type="PROSITE" id="PS51819"/>
    </source>
</evidence>
<dbReference type="Proteomes" id="UP001558474">
    <property type="component" value="Unassembled WGS sequence"/>
</dbReference>
<gene>
    <name evidence="3" type="ORF">ABFW12_12685</name>
</gene>
<organism evidence="3 4">
    <name type="scientific">Mycolicibacterium porcinum</name>
    <dbReference type="NCBI Taxonomy" id="39693"/>
    <lineage>
        <taxon>Bacteria</taxon>
        <taxon>Bacillati</taxon>
        <taxon>Actinomycetota</taxon>
        <taxon>Actinomycetes</taxon>
        <taxon>Mycobacteriales</taxon>
        <taxon>Mycobacteriaceae</taxon>
        <taxon>Mycolicibacterium</taxon>
    </lineage>
</organism>
<dbReference type="CDD" id="cd06587">
    <property type="entry name" value="VOC"/>
    <property type="match status" value="1"/>
</dbReference>
<sequence>MSSIHPPRSSADCSHVGHLTFRTGAVRYQVTDVERAVAFYTEYLGFDAAIRGGPAFASVVNGSLTVFLSGPGSSGARPLPDGTPQTPGGYNRFVLEVDDLDAAISELRGVDVTFRNSVESGPGSRQIQLNDPDGNPIELFEAVAVKRSVG</sequence>
<dbReference type="SUPFAM" id="SSF54593">
    <property type="entry name" value="Glyoxalase/Bleomycin resistance protein/Dihydroxybiphenyl dioxygenase"/>
    <property type="match status" value="1"/>
</dbReference>
<evidence type="ECO:0000313" key="3">
    <source>
        <dbReference type="EMBL" id="MEX3739089.1"/>
    </source>
</evidence>
<comment type="caution">
    <text evidence="3">The sequence shown here is derived from an EMBL/GenBank/DDBJ whole genome shotgun (WGS) entry which is preliminary data.</text>
</comment>
<protein>
    <submittedName>
        <fullName evidence="3">VOC family protein</fullName>
    </submittedName>
</protein>
<reference evidence="3 4" key="1">
    <citation type="submission" date="2024-04" db="EMBL/GenBank/DDBJ databases">
        <title>Genomic Markers of Mycobacteria.</title>
        <authorList>
            <person name="Soliman M.S."/>
            <person name="Elkholy A."/>
            <person name="Soliman N.S."/>
            <person name="Abbas A."/>
            <person name="Khayrat S."/>
            <person name="Shawky S."/>
        </authorList>
    </citation>
    <scope>NUCLEOTIDE SEQUENCE [LARGE SCALE GENOMIC DNA]</scope>
    <source>
        <strain evidence="3 4">Egy-CU-AM5</strain>
    </source>
</reference>